<gene>
    <name evidence="1" type="ORF">ABT39_MTgene1555</name>
</gene>
<evidence type="ECO:0000313" key="1">
    <source>
        <dbReference type="EMBL" id="KUM46454.1"/>
    </source>
</evidence>
<proteinExistence type="predicted"/>
<keyword evidence="1" id="KW-0496">Mitochondrion</keyword>
<organism evidence="1">
    <name type="scientific">Picea glauca</name>
    <name type="common">White spruce</name>
    <name type="synonym">Pinus glauca</name>
    <dbReference type="NCBI Taxonomy" id="3330"/>
    <lineage>
        <taxon>Eukaryota</taxon>
        <taxon>Viridiplantae</taxon>
        <taxon>Streptophyta</taxon>
        <taxon>Embryophyta</taxon>
        <taxon>Tracheophyta</taxon>
        <taxon>Spermatophyta</taxon>
        <taxon>Pinopsida</taxon>
        <taxon>Pinidae</taxon>
        <taxon>Conifers I</taxon>
        <taxon>Pinales</taxon>
        <taxon>Pinaceae</taxon>
        <taxon>Picea</taxon>
    </lineage>
</organism>
<dbReference type="EMBL" id="LKAM01000011">
    <property type="protein sequence ID" value="KUM46454.1"/>
    <property type="molecule type" value="Genomic_DNA"/>
</dbReference>
<accession>A0A101LW48</accession>
<name>A0A101LW48_PICGL</name>
<protein>
    <submittedName>
        <fullName evidence="1">Uncharacterized protein</fullName>
    </submittedName>
</protein>
<sequence length="51" mass="5961">MEWLNDRITLDHLLHAITSLSFNKSMAYYISLESSRKLCNDRVNKMSSITL</sequence>
<comment type="caution">
    <text evidence="1">The sequence shown here is derived from an EMBL/GenBank/DDBJ whole genome shotgun (WGS) entry which is preliminary data.</text>
</comment>
<reference evidence="1" key="1">
    <citation type="journal article" date="2015" name="Genome Biol. Evol.">
        <title>Organellar Genomes of White Spruce (Picea glauca): Assembly and Annotation.</title>
        <authorList>
            <person name="Jackman S.D."/>
            <person name="Warren R.L."/>
            <person name="Gibb E.A."/>
            <person name="Vandervalk B.P."/>
            <person name="Mohamadi H."/>
            <person name="Chu J."/>
            <person name="Raymond A."/>
            <person name="Pleasance S."/>
            <person name="Coope R."/>
            <person name="Wildung M.R."/>
            <person name="Ritland C.E."/>
            <person name="Bousquet J."/>
            <person name="Jones S.J."/>
            <person name="Bohlmann J."/>
            <person name="Birol I."/>
        </authorList>
    </citation>
    <scope>NUCLEOTIDE SEQUENCE [LARGE SCALE GENOMIC DNA]</scope>
    <source>
        <tissue evidence="1">Flushing bud</tissue>
    </source>
</reference>
<dbReference type="AlphaFoldDB" id="A0A101LW48"/>
<geneLocation type="mitochondrion" evidence="1"/>